<sequence>MEGEDAILLEPNYRYCHSCRKHMWGPSSCGCATAENYAGKEWKQYSILPYIENQKYTFGTKYTSRDHQGEFIFVQTEKNPGNLAEINCSGGNYWITPAGKRVVLVNDARLEKNCRTKLNDGDKIALLGKVRPRRGLYPWIKHESLHGFFLFKEGRRAIERQEGEDPSMSDDEDKVNFTPGQNYLILSHIFSYLPFDNLKTARLVCSKWDEEAARILKKKSTVAMDLYSRYNYQYPMGSMTLLRYAKEMENLHPTSLHLNLPRFTSSNYRSLKLVDDLNWFLLLDRCRHITRLNLGGAIFSGSDYKMHLGILTKLQATLCDLELSWQLYLRDESSGDHAFLTKDLNLNKLEVFTYSITTGHEEDVLANEAVLSYWAAAVQRVKRIQLKRDVFYEWKFFNCLLHYEQPFPQLEAFIITPLTQQIVLDLLLKLTNPLKMLKVHRLRQGPGQYYAKFEKLLQKHADTLEELHFVYDRDEALHLPTLPRLRTLSVGCMQLFGLNIRFPSAHDNNDVLDYERHLPRLAALSLSMFPSGRPNYSWEHHRDKLEVFVPTRNRNGEPIETRCVTLRKLDLRIYTGYGWISDCFFRSPSDPPLTSMFPNVWNDWMTRRRMEEAEESLSATFRSEKQIPKQ</sequence>
<comment type="caution">
    <text evidence="1">The sequence shown here is derived from an EMBL/GenBank/DDBJ whole genome shotgun (WGS) entry which is preliminary data.</text>
</comment>
<dbReference type="CDD" id="cd00060">
    <property type="entry name" value="FHA"/>
    <property type="match status" value="1"/>
</dbReference>
<dbReference type="Gene3D" id="1.20.1280.50">
    <property type="match status" value="1"/>
</dbReference>
<name>A0A226EAU4_FOLCA</name>
<reference evidence="1 2" key="1">
    <citation type="submission" date="2015-12" db="EMBL/GenBank/DDBJ databases">
        <title>The genome of Folsomia candida.</title>
        <authorList>
            <person name="Faddeeva A."/>
            <person name="Derks M.F."/>
            <person name="Anvar Y."/>
            <person name="Smit S."/>
            <person name="Van Straalen N."/>
            <person name="Roelofs D."/>
        </authorList>
    </citation>
    <scope>NUCLEOTIDE SEQUENCE [LARGE SCALE GENOMIC DNA]</scope>
    <source>
        <strain evidence="1 2">VU population</strain>
        <tissue evidence="1">Whole body</tissue>
    </source>
</reference>
<evidence type="ECO:0008006" key="3">
    <source>
        <dbReference type="Google" id="ProtNLM"/>
    </source>
</evidence>
<evidence type="ECO:0000313" key="1">
    <source>
        <dbReference type="EMBL" id="OXA53931.1"/>
    </source>
</evidence>
<dbReference type="InterPro" id="IPR036047">
    <property type="entry name" value="F-box-like_dom_sf"/>
</dbReference>
<gene>
    <name evidence="1" type="ORF">Fcan01_10268</name>
</gene>
<protein>
    <recommendedName>
        <fullName evidence="3">F-box domain-containing protein</fullName>
    </recommendedName>
</protein>
<organism evidence="1 2">
    <name type="scientific">Folsomia candida</name>
    <name type="common">Springtail</name>
    <dbReference type="NCBI Taxonomy" id="158441"/>
    <lineage>
        <taxon>Eukaryota</taxon>
        <taxon>Metazoa</taxon>
        <taxon>Ecdysozoa</taxon>
        <taxon>Arthropoda</taxon>
        <taxon>Hexapoda</taxon>
        <taxon>Collembola</taxon>
        <taxon>Entomobryomorpha</taxon>
        <taxon>Isotomoidea</taxon>
        <taxon>Isotomidae</taxon>
        <taxon>Proisotominae</taxon>
        <taxon>Folsomia</taxon>
    </lineage>
</organism>
<dbReference type="EMBL" id="LNIX01000005">
    <property type="protein sequence ID" value="OXA53931.1"/>
    <property type="molecule type" value="Genomic_DNA"/>
</dbReference>
<evidence type="ECO:0000313" key="2">
    <source>
        <dbReference type="Proteomes" id="UP000198287"/>
    </source>
</evidence>
<proteinExistence type="predicted"/>
<keyword evidence="2" id="KW-1185">Reference proteome</keyword>
<accession>A0A226EAU4</accession>
<dbReference type="AlphaFoldDB" id="A0A226EAU4"/>
<dbReference type="Proteomes" id="UP000198287">
    <property type="component" value="Unassembled WGS sequence"/>
</dbReference>
<dbReference type="SUPFAM" id="SSF81383">
    <property type="entry name" value="F-box domain"/>
    <property type="match status" value="1"/>
</dbReference>